<dbReference type="AlphaFoldDB" id="A0AAV6YG98"/>
<evidence type="ECO:0000313" key="3">
    <source>
        <dbReference type="Proteomes" id="UP000826271"/>
    </source>
</evidence>
<dbReference type="EMBL" id="WHWC01000001">
    <property type="protein sequence ID" value="KAG8390420.1"/>
    <property type="molecule type" value="Genomic_DNA"/>
</dbReference>
<keyword evidence="1" id="KW-0472">Membrane</keyword>
<evidence type="ECO:0000256" key="1">
    <source>
        <dbReference type="SAM" id="Phobius"/>
    </source>
</evidence>
<dbReference type="InterPro" id="IPR044783">
    <property type="entry name" value="PHYL"/>
</dbReference>
<keyword evidence="3" id="KW-1185">Reference proteome</keyword>
<proteinExistence type="predicted"/>
<sequence length="261" mass="29270">MIHDLDLIHYACIAKGATVLAEFNSKDAALGAVAKKCLDNTPPFHATFTHTVRSRTYTFLIDDAAFVYFAIFDEKLEKSEGLAFLKSVRDAFGGVSMDRKRLESLSSHCFQGEFNPVFRHLLGSGLDHMDGIGSPRGQRLGQNGMLHCDLNSIRGRSKPNGVTGLKKMRDRFLGEFNIGKRNVDKRENVEDDGHEIGISHEFSPLRHKNGGLYSGDHLVHHKAKNVWKKQVWVVLTLDLIICLILFAIWLWVCGGFKCIDS</sequence>
<protein>
    <recommendedName>
        <fullName evidence="4">Longin domain-containing protein</fullName>
    </recommendedName>
</protein>
<dbReference type="Proteomes" id="UP000826271">
    <property type="component" value="Unassembled WGS sequence"/>
</dbReference>
<dbReference type="InterPro" id="IPR011012">
    <property type="entry name" value="Longin-like_dom_sf"/>
</dbReference>
<keyword evidence="1" id="KW-1133">Transmembrane helix</keyword>
<evidence type="ECO:0000313" key="2">
    <source>
        <dbReference type="EMBL" id="KAG8390420.1"/>
    </source>
</evidence>
<keyword evidence="1" id="KW-0812">Transmembrane</keyword>
<feature type="transmembrane region" description="Helical" evidence="1">
    <location>
        <begin position="231"/>
        <end position="252"/>
    </location>
</feature>
<dbReference type="PANTHER" id="PTHR47461">
    <property type="entry name" value="PHYTOLONGIN PHYL1.2"/>
    <property type="match status" value="1"/>
</dbReference>
<organism evidence="2 3">
    <name type="scientific">Buddleja alternifolia</name>
    <dbReference type="NCBI Taxonomy" id="168488"/>
    <lineage>
        <taxon>Eukaryota</taxon>
        <taxon>Viridiplantae</taxon>
        <taxon>Streptophyta</taxon>
        <taxon>Embryophyta</taxon>
        <taxon>Tracheophyta</taxon>
        <taxon>Spermatophyta</taxon>
        <taxon>Magnoliopsida</taxon>
        <taxon>eudicotyledons</taxon>
        <taxon>Gunneridae</taxon>
        <taxon>Pentapetalae</taxon>
        <taxon>asterids</taxon>
        <taxon>lamiids</taxon>
        <taxon>Lamiales</taxon>
        <taxon>Scrophulariaceae</taxon>
        <taxon>Buddlejeae</taxon>
        <taxon>Buddleja</taxon>
    </lineage>
</organism>
<dbReference type="PANTHER" id="PTHR47461:SF3">
    <property type="entry name" value="PHYTOLONGIN PHYL2.2"/>
    <property type="match status" value="1"/>
</dbReference>
<comment type="caution">
    <text evidence="2">The sequence shown here is derived from an EMBL/GenBank/DDBJ whole genome shotgun (WGS) entry which is preliminary data.</text>
</comment>
<accession>A0AAV6YG98</accession>
<reference evidence="2" key="1">
    <citation type="submission" date="2019-10" db="EMBL/GenBank/DDBJ databases">
        <authorList>
            <person name="Zhang R."/>
            <person name="Pan Y."/>
            <person name="Wang J."/>
            <person name="Ma R."/>
            <person name="Yu S."/>
        </authorList>
    </citation>
    <scope>NUCLEOTIDE SEQUENCE</scope>
    <source>
        <strain evidence="2">LA-IB0</strain>
        <tissue evidence="2">Leaf</tissue>
    </source>
</reference>
<evidence type="ECO:0008006" key="4">
    <source>
        <dbReference type="Google" id="ProtNLM"/>
    </source>
</evidence>
<name>A0AAV6YG98_9LAMI</name>
<dbReference type="SUPFAM" id="SSF64356">
    <property type="entry name" value="SNARE-like"/>
    <property type="match status" value="1"/>
</dbReference>
<gene>
    <name evidence="2" type="ORF">BUALT_Bualt01G0081500</name>
</gene>
<dbReference type="GO" id="GO:0016020">
    <property type="term" value="C:membrane"/>
    <property type="evidence" value="ECO:0007669"/>
    <property type="project" value="InterPro"/>
</dbReference>
<dbReference type="Gene3D" id="3.30.450.50">
    <property type="entry name" value="Longin domain"/>
    <property type="match status" value="1"/>
</dbReference>